<reference evidence="5 6" key="1">
    <citation type="journal article" date="2018" name="BMC Genomics">
        <title>Genomic evidence for intraspecific hybridization in a clonal and extremely halotolerant yeast.</title>
        <authorList>
            <person name="Gostincar C."/>
            <person name="Stajich J.E."/>
            <person name="Zupancic J."/>
            <person name="Zalar P."/>
            <person name="Gunde-Cimerman N."/>
        </authorList>
    </citation>
    <scope>NUCLEOTIDE SEQUENCE [LARGE SCALE GENOMIC DNA]</scope>
    <source>
        <strain evidence="5 6">EXF-6654</strain>
    </source>
</reference>
<organism evidence="5 6">
    <name type="scientific">Hortaea werneckii</name>
    <name type="common">Black yeast</name>
    <name type="synonym">Cladosporium werneckii</name>
    <dbReference type="NCBI Taxonomy" id="91943"/>
    <lineage>
        <taxon>Eukaryota</taxon>
        <taxon>Fungi</taxon>
        <taxon>Dikarya</taxon>
        <taxon>Ascomycota</taxon>
        <taxon>Pezizomycotina</taxon>
        <taxon>Dothideomycetes</taxon>
        <taxon>Dothideomycetidae</taxon>
        <taxon>Mycosphaerellales</taxon>
        <taxon>Teratosphaeriaceae</taxon>
        <taxon>Hortaea</taxon>
    </lineage>
</organism>
<dbReference type="GO" id="GO:0006412">
    <property type="term" value="P:translation"/>
    <property type="evidence" value="ECO:0007669"/>
    <property type="project" value="InterPro"/>
</dbReference>
<dbReference type="GO" id="GO:0005840">
    <property type="term" value="C:ribosome"/>
    <property type="evidence" value="ECO:0007669"/>
    <property type="project" value="UniProtKB-KW"/>
</dbReference>
<protein>
    <recommendedName>
        <fullName evidence="7">Ribosomal protein S15</fullName>
    </recommendedName>
</protein>
<feature type="region of interest" description="Disordered" evidence="4">
    <location>
        <begin position="18"/>
        <end position="45"/>
    </location>
</feature>
<dbReference type="EMBL" id="QWIK01001246">
    <property type="protein sequence ID" value="RMX96257.1"/>
    <property type="molecule type" value="Genomic_DNA"/>
</dbReference>
<dbReference type="GO" id="GO:1990904">
    <property type="term" value="C:ribonucleoprotein complex"/>
    <property type="evidence" value="ECO:0007669"/>
    <property type="project" value="UniProtKB-KW"/>
</dbReference>
<dbReference type="AlphaFoldDB" id="A0A3M6XZS2"/>
<gene>
    <name evidence="5" type="ORF">D0868_11281</name>
</gene>
<evidence type="ECO:0000256" key="3">
    <source>
        <dbReference type="ARBA" id="ARBA00023274"/>
    </source>
</evidence>
<dbReference type="Proteomes" id="UP000282582">
    <property type="component" value="Unassembled WGS sequence"/>
</dbReference>
<feature type="compositionally biased region" description="Polar residues" evidence="4">
    <location>
        <begin position="18"/>
        <end position="38"/>
    </location>
</feature>
<dbReference type="GO" id="GO:0003735">
    <property type="term" value="F:structural constituent of ribosome"/>
    <property type="evidence" value="ECO:0007669"/>
    <property type="project" value="InterPro"/>
</dbReference>
<dbReference type="InterPro" id="IPR000589">
    <property type="entry name" value="Ribosomal_uS15"/>
</dbReference>
<keyword evidence="3" id="KW-0687">Ribonucleoprotein</keyword>
<dbReference type="VEuPathDB" id="FungiDB:BTJ68_04567"/>
<dbReference type="Pfam" id="PF00312">
    <property type="entry name" value="Ribosomal_S15"/>
    <property type="match status" value="1"/>
</dbReference>
<feature type="compositionally biased region" description="Polar residues" evidence="4">
    <location>
        <begin position="101"/>
        <end position="113"/>
    </location>
</feature>
<feature type="region of interest" description="Disordered" evidence="4">
    <location>
        <begin position="217"/>
        <end position="252"/>
    </location>
</feature>
<sequence length="334" mass="37215">MPPRIPFFNCLRASQNASAATATRSFSQTSAPAASTVTQRRRRHDPYALAQAKARKAANLSRQEVLKKERAAALGDPVNGVETPFVRSFDTALPPEPAAPNQRTHTRVATSPSDDAPGPQSERDEHLNFYLSKQELEQGLEHSRWLSTPPASAFKDDNNISGVTTSDLFTPEEKQAQLAQQQTTANEALRRIASLSLGSSKDRLRVNIQRIIDTLGRHNTDSTLPPRPKDQDRTPYNLRTPSSADQANQRVGLDTGSSEVQIAILTAKIRTLSSFLSDRGRMDKVNKRNLRLLVHRRQKLLRYLERKEHGGPRFQNVVDVLGLTEGMWRGEISL</sequence>
<proteinExistence type="inferred from homology"/>
<evidence type="ECO:0008006" key="7">
    <source>
        <dbReference type="Google" id="ProtNLM"/>
    </source>
</evidence>
<keyword evidence="2" id="KW-0689">Ribosomal protein</keyword>
<dbReference type="PANTHER" id="PTHR23321:SF26">
    <property type="entry name" value="SMALL RIBOSOMAL SUBUNIT PROTEIN US15M"/>
    <property type="match status" value="1"/>
</dbReference>
<comment type="caution">
    <text evidence="5">The sequence shown here is derived from an EMBL/GenBank/DDBJ whole genome shotgun (WGS) entry which is preliminary data.</text>
</comment>
<dbReference type="SUPFAM" id="SSF47060">
    <property type="entry name" value="S15/NS1 RNA-binding domain"/>
    <property type="match status" value="1"/>
</dbReference>
<dbReference type="CDD" id="cd00353">
    <property type="entry name" value="Ribosomal_S15p_S13e"/>
    <property type="match status" value="1"/>
</dbReference>
<dbReference type="InterPro" id="IPR009068">
    <property type="entry name" value="uS15_NS1_RNA-bd_sf"/>
</dbReference>
<dbReference type="PANTHER" id="PTHR23321">
    <property type="entry name" value="RIBOSOMAL PROTEIN S15, BACTERIAL AND ORGANELLAR"/>
    <property type="match status" value="1"/>
</dbReference>
<feature type="compositionally biased region" description="Polar residues" evidence="4">
    <location>
        <begin position="237"/>
        <end position="252"/>
    </location>
</feature>
<evidence type="ECO:0000313" key="6">
    <source>
        <dbReference type="Proteomes" id="UP000282582"/>
    </source>
</evidence>
<dbReference type="InterPro" id="IPR005290">
    <property type="entry name" value="Ribosomal_uS15_bac-type"/>
</dbReference>
<evidence type="ECO:0000256" key="1">
    <source>
        <dbReference type="ARBA" id="ARBA00008434"/>
    </source>
</evidence>
<dbReference type="SMART" id="SM01387">
    <property type="entry name" value="Ribosomal_S15"/>
    <property type="match status" value="1"/>
</dbReference>
<accession>A0A3M6XZS2</accession>
<dbReference type="Gene3D" id="1.10.287.10">
    <property type="entry name" value="S15/NS1, RNA-binding"/>
    <property type="match status" value="1"/>
</dbReference>
<evidence type="ECO:0000256" key="4">
    <source>
        <dbReference type="SAM" id="MobiDB-lite"/>
    </source>
</evidence>
<dbReference type="GO" id="GO:0005737">
    <property type="term" value="C:cytoplasm"/>
    <property type="evidence" value="ECO:0007669"/>
    <property type="project" value="UniProtKB-ARBA"/>
</dbReference>
<name>A0A3M6XZS2_HORWE</name>
<evidence type="ECO:0000256" key="2">
    <source>
        <dbReference type="ARBA" id="ARBA00022980"/>
    </source>
</evidence>
<evidence type="ECO:0000313" key="5">
    <source>
        <dbReference type="EMBL" id="RMX96257.1"/>
    </source>
</evidence>
<comment type="similarity">
    <text evidence="1">Belongs to the universal ribosomal protein uS15 family.</text>
</comment>
<feature type="region of interest" description="Disordered" evidence="4">
    <location>
        <begin position="88"/>
        <end position="123"/>
    </location>
</feature>